<accession>A0AA39QD50</accession>
<keyword evidence="2" id="KW-1185">Reference proteome</keyword>
<dbReference type="EMBL" id="JAUEPU010000009">
    <property type="protein sequence ID" value="KAK0499328.1"/>
    <property type="molecule type" value="Genomic_DNA"/>
</dbReference>
<evidence type="ECO:0000313" key="2">
    <source>
        <dbReference type="Proteomes" id="UP001175228"/>
    </source>
</evidence>
<name>A0AA39QD50_9AGAR</name>
<evidence type="ECO:0000313" key="1">
    <source>
        <dbReference type="EMBL" id="KAK0499328.1"/>
    </source>
</evidence>
<organism evidence="1 2">
    <name type="scientific">Armillaria luteobubalina</name>
    <dbReference type="NCBI Taxonomy" id="153913"/>
    <lineage>
        <taxon>Eukaryota</taxon>
        <taxon>Fungi</taxon>
        <taxon>Dikarya</taxon>
        <taxon>Basidiomycota</taxon>
        <taxon>Agaricomycotina</taxon>
        <taxon>Agaricomycetes</taxon>
        <taxon>Agaricomycetidae</taxon>
        <taxon>Agaricales</taxon>
        <taxon>Marasmiineae</taxon>
        <taxon>Physalacriaceae</taxon>
        <taxon>Armillaria</taxon>
    </lineage>
</organism>
<evidence type="ECO:0008006" key="3">
    <source>
        <dbReference type="Google" id="ProtNLM"/>
    </source>
</evidence>
<reference evidence="1" key="1">
    <citation type="submission" date="2023-06" db="EMBL/GenBank/DDBJ databases">
        <authorList>
            <consortium name="Lawrence Berkeley National Laboratory"/>
            <person name="Ahrendt S."/>
            <person name="Sahu N."/>
            <person name="Indic B."/>
            <person name="Wong-Bajracharya J."/>
            <person name="Merenyi Z."/>
            <person name="Ke H.-M."/>
            <person name="Monk M."/>
            <person name="Kocsube S."/>
            <person name="Drula E."/>
            <person name="Lipzen A."/>
            <person name="Balint B."/>
            <person name="Henrissat B."/>
            <person name="Andreopoulos B."/>
            <person name="Martin F.M."/>
            <person name="Harder C.B."/>
            <person name="Rigling D."/>
            <person name="Ford K.L."/>
            <person name="Foster G.D."/>
            <person name="Pangilinan J."/>
            <person name="Papanicolaou A."/>
            <person name="Barry K."/>
            <person name="LaButti K."/>
            <person name="Viragh M."/>
            <person name="Koriabine M."/>
            <person name="Yan M."/>
            <person name="Riley R."/>
            <person name="Champramary S."/>
            <person name="Plett K.L."/>
            <person name="Tsai I.J."/>
            <person name="Slot J."/>
            <person name="Sipos G."/>
            <person name="Plett J."/>
            <person name="Nagy L.G."/>
            <person name="Grigoriev I.V."/>
        </authorList>
    </citation>
    <scope>NUCLEOTIDE SEQUENCE</scope>
    <source>
        <strain evidence="1">HWK02</strain>
    </source>
</reference>
<comment type="caution">
    <text evidence="1">The sequence shown here is derived from an EMBL/GenBank/DDBJ whole genome shotgun (WGS) entry which is preliminary data.</text>
</comment>
<protein>
    <recommendedName>
        <fullName evidence="3">Heterokaryon incompatibility domain-containing protein</fullName>
    </recommendedName>
</protein>
<sequence length="270" mass="31561">MLLNSRLTRRDVPPRRLWDLCANRVVPYWVARSHLWAISHAWVDEKDCVDVMTPINGYEWPMLMPKDADLNLIQIEMKLNLGAQYVWLDVLCLRQEGGKNEHLHLDEWKLDMPTIRAVYEQGVVYGSLCVVYYFNGLGRPLDLTPGYFESDQWMWNWVSTKPLDKVSRLVYLLHQHIIPIYDPMQSPEEAWQLFFFYPEPGDEKKCWRPSWQQVMSDGIVVPPIPLGGIVERTVDLDIYSYTGYHIKLANVWGLSEVPDEPTPRLGETDI</sequence>
<dbReference type="AlphaFoldDB" id="A0AA39QD50"/>
<gene>
    <name evidence="1" type="ORF">EDD18DRAFT_1102696</name>
</gene>
<proteinExistence type="predicted"/>
<dbReference type="Proteomes" id="UP001175228">
    <property type="component" value="Unassembled WGS sequence"/>
</dbReference>